<dbReference type="Proteomes" id="UP000184330">
    <property type="component" value="Unassembled WGS sequence"/>
</dbReference>
<dbReference type="AlphaFoldDB" id="A0A1L7WCG9"/>
<dbReference type="OrthoDB" id="4381397at2759"/>
<name>A0A1L7WCG9_9HELO</name>
<evidence type="ECO:0000313" key="1">
    <source>
        <dbReference type="EMBL" id="CZR50379.1"/>
    </source>
</evidence>
<dbReference type="EMBL" id="FJOG01000001">
    <property type="protein sequence ID" value="CZR50379.1"/>
    <property type="molecule type" value="Genomic_DNA"/>
</dbReference>
<reference evidence="1 2" key="1">
    <citation type="submission" date="2016-03" db="EMBL/GenBank/DDBJ databases">
        <authorList>
            <person name="Ploux O."/>
        </authorList>
    </citation>
    <scope>NUCLEOTIDE SEQUENCE [LARGE SCALE GENOMIC DNA]</scope>
    <source>
        <strain evidence="1 2">UAMH 11012</strain>
    </source>
</reference>
<organism evidence="1 2">
    <name type="scientific">Phialocephala subalpina</name>
    <dbReference type="NCBI Taxonomy" id="576137"/>
    <lineage>
        <taxon>Eukaryota</taxon>
        <taxon>Fungi</taxon>
        <taxon>Dikarya</taxon>
        <taxon>Ascomycota</taxon>
        <taxon>Pezizomycotina</taxon>
        <taxon>Leotiomycetes</taxon>
        <taxon>Helotiales</taxon>
        <taxon>Mollisiaceae</taxon>
        <taxon>Phialocephala</taxon>
        <taxon>Phialocephala fortinii species complex</taxon>
    </lineage>
</organism>
<gene>
    <name evidence="1" type="ORF">PAC_00251</name>
</gene>
<protein>
    <submittedName>
        <fullName evidence="1">Uncharacterized protein</fullName>
    </submittedName>
</protein>
<accession>A0A1L7WCG9</accession>
<evidence type="ECO:0000313" key="2">
    <source>
        <dbReference type="Proteomes" id="UP000184330"/>
    </source>
</evidence>
<keyword evidence="2" id="KW-1185">Reference proteome</keyword>
<proteinExistence type="predicted"/>
<sequence>MRALWYDVFKEGKSIADAPPSMLEEENELAWSSNVHENNTRFNTVIVDESEDIAGAVVHLSGIESYSKLLDFISKVPWIQHDFAYGKAFPFGNFVSVQKLFHQDGKYRGVPMIDRPRPFNTSPTITWYVILSAKKTDGYDDDYGLDDALQGFRLLKSNIAEEVFDLEDPEQGKILRIKANDREEVKSYVKEFASVRQGAVDVLILRTKSTCVWDFSFF</sequence>